<gene>
    <name evidence="1" type="ORF">FE257_001311</name>
</gene>
<reference evidence="1" key="1">
    <citation type="journal article" date="2019" name="Beilstein J. Org. Chem.">
        <title>Nanangenines: drimane sesquiterpenoids as the dominant metabolite cohort of a novel Australian fungus, Aspergillus nanangensis.</title>
        <authorList>
            <person name="Lacey H.J."/>
            <person name="Gilchrist C.L.M."/>
            <person name="Crombie A."/>
            <person name="Kalaitzis J.A."/>
            <person name="Vuong D."/>
            <person name="Rutledge P.J."/>
            <person name="Turner P."/>
            <person name="Pitt J.I."/>
            <person name="Lacey E."/>
            <person name="Chooi Y.H."/>
            <person name="Piggott A.M."/>
        </authorList>
    </citation>
    <scope>NUCLEOTIDE SEQUENCE</scope>
    <source>
        <strain evidence="1">MST-FP2251</strain>
    </source>
</reference>
<protein>
    <submittedName>
        <fullName evidence="1">Uncharacterized protein</fullName>
    </submittedName>
</protein>
<dbReference type="AlphaFoldDB" id="A0AAD4CE07"/>
<dbReference type="EMBL" id="VCAU01000113">
    <property type="protein sequence ID" value="KAF9884749.1"/>
    <property type="molecule type" value="Genomic_DNA"/>
</dbReference>
<keyword evidence="2" id="KW-1185">Reference proteome</keyword>
<name>A0AAD4CE07_ASPNN</name>
<comment type="caution">
    <text evidence="1">The sequence shown here is derived from an EMBL/GenBank/DDBJ whole genome shotgun (WGS) entry which is preliminary data.</text>
</comment>
<sequence length="211" mass="23282">MDWLQSDTVKSLLHICVESAQQILRILSDLLEQGLLGELFACYPKRRLPDSNNLLDSFLPFDIDAAFTATISLLIAAAIDPSLLHDHCPWSQRAYTILDDMTSRGNMYAKYILSELKQLDGQLAQLSMQDNMAMAPNHLTSASGPGNEPASMMPSLASGYTTKSLEIDFSESFGEHYELSPGQLLDLANSLDLNSLSWPLPSMEDFAGHEV</sequence>
<accession>A0AAD4CE07</accession>
<evidence type="ECO:0000313" key="2">
    <source>
        <dbReference type="Proteomes" id="UP001194746"/>
    </source>
</evidence>
<evidence type="ECO:0000313" key="1">
    <source>
        <dbReference type="EMBL" id="KAF9884749.1"/>
    </source>
</evidence>
<organism evidence="1 2">
    <name type="scientific">Aspergillus nanangensis</name>
    <dbReference type="NCBI Taxonomy" id="2582783"/>
    <lineage>
        <taxon>Eukaryota</taxon>
        <taxon>Fungi</taxon>
        <taxon>Dikarya</taxon>
        <taxon>Ascomycota</taxon>
        <taxon>Pezizomycotina</taxon>
        <taxon>Eurotiomycetes</taxon>
        <taxon>Eurotiomycetidae</taxon>
        <taxon>Eurotiales</taxon>
        <taxon>Aspergillaceae</taxon>
        <taxon>Aspergillus</taxon>
        <taxon>Aspergillus subgen. Circumdati</taxon>
    </lineage>
</organism>
<reference evidence="1" key="2">
    <citation type="submission" date="2020-02" db="EMBL/GenBank/DDBJ databases">
        <authorList>
            <person name="Gilchrist C.L.M."/>
            <person name="Chooi Y.-H."/>
        </authorList>
    </citation>
    <scope>NUCLEOTIDE SEQUENCE</scope>
    <source>
        <strain evidence="1">MST-FP2251</strain>
    </source>
</reference>
<proteinExistence type="predicted"/>
<dbReference type="Proteomes" id="UP001194746">
    <property type="component" value="Unassembled WGS sequence"/>
</dbReference>